<evidence type="ECO:0000256" key="2">
    <source>
        <dbReference type="ARBA" id="ARBA00022516"/>
    </source>
</evidence>
<sequence>MTETRNEVTRPSMTREEIVRALSDIVRDVTDLPSERIDENKAFVADLELDSLRMVQIVVAAEDRFGVTISEEKAWELRTVADAVTWIQDALEPAATHPEHRSRTAGPATSPATGDDR</sequence>
<evidence type="ECO:0000256" key="5">
    <source>
        <dbReference type="ARBA" id="ARBA00023098"/>
    </source>
</evidence>
<dbReference type="EMBL" id="BAAAHB010000012">
    <property type="protein sequence ID" value="GAA0455256.1"/>
    <property type="molecule type" value="Genomic_DNA"/>
</dbReference>
<accession>A0ABN0ZQ31</accession>
<feature type="domain" description="Carrier" evidence="9">
    <location>
        <begin position="13"/>
        <end position="91"/>
    </location>
</feature>
<evidence type="ECO:0000256" key="8">
    <source>
        <dbReference type="SAM" id="MobiDB-lite"/>
    </source>
</evidence>
<evidence type="ECO:0000313" key="11">
    <source>
        <dbReference type="Proteomes" id="UP001499895"/>
    </source>
</evidence>
<comment type="function">
    <text evidence="7">Carrier of the growing fatty acid chain in fatty acid biosynthesis.</text>
</comment>
<comment type="PTM">
    <text evidence="7">4'-phosphopantetheine is transferred from CoA to a specific serine of apo-ACP by AcpS. This modification is essential for activity because fatty acids are bound in thioester linkage to the sulfhydryl of the prosthetic group.</text>
</comment>
<dbReference type="InterPro" id="IPR003231">
    <property type="entry name" value="ACP"/>
</dbReference>
<evidence type="ECO:0000256" key="1">
    <source>
        <dbReference type="ARBA" id="ARBA00022450"/>
    </source>
</evidence>
<comment type="similarity">
    <text evidence="7">Belongs to the acyl carrier protein (ACP) family.</text>
</comment>
<dbReference type="PANTHER" id="PTHR20863">
    <property type="entry name" value="ACYL CARRIER PROTEIN"/>
    <property type="match status" value="1"/>
</dbReference>
<proteinExistence type="inferred from homology"/>
<name>A0ABN0ZQ31_9ACTN</name>
<keyword evidence="3 7" id="KW-0597">Phosphoprotein</keyword>
<keyword evidence="11" id="KW-1185">Reference proteome</keyword>
<dbReference type="RefSeq" id="WP_344088270.1">
    <property type="nucleotide sequence ID" value="NZ_BAAAHB010000012.1"/>
</dbReference>
<dbReference type="HAMAP" id="MF_01217">
    <property type="entry name" value="Acyl_carrier"/>
    <property type="match status" value="1"/>
</dbReference>
<organism evidence="10 11">
    <name type="scientific">Streptomyces stramineus</name>
    <dbReference type="NCBI Taxonomy" id="173861"/>
    <lineage>
        <taxon>Bacteria</taxon>
        <taxon>Bacillati</taxon>
        <taxon>Actinomycetota</taxon>
        <taxon>Actinomycetes</taxon>
        <taxon>Kitasatosporales</taxon>
        <taxon>Streptomycetaceae</taxon>
        <taxon>Streptomyces</taxon>
    </lineage>
</organism>
<dbReference type="InterPro" id="IPR009081">
    <property type="entry name" value="PP-bd_ACP"/>
</dbReference>
<evidence type="ECO:0000259" key="9">
    <source>
        <dbReference type="PROSITE" id="PS50075"/>
    </source>
</evidence>
<evidence type="ECO:0000256" key="7">
    <source>
        <dbReference type="HAMAP-Rule" id="MF_01217"/>
    </source>
</evidence>
<keyword evidence="7" id="KW-0963">Cytoplasm</keyword>
<protein>
    <recommendedName>
        <fullName evidence="7">Acyl carrier protein</fullName>
        <shortName evidence="7">ACP</shortName>
    </recommendedName>
</protein>
<feature type="modified residue" description="O-(pantetheine 4'-phosphoryl)serine" evidence="7">
    <location>
        <position position="51"/>
    </location>
</feature>
<evidence type="ECO:0000256" key="6">
    <source>
        <dbReference type="ARBA" id="ARBA00023160"/>
    </source>
</evidence>
<evidence type="ECO:0000256" key="4">
    <source>
        <dbReference type="ARBA" id="ARBA00022832"/>
    </source>
</evidence>
<dbReference type="Pfam" id="PF00550">
    <property type="entry name" value="PP-binding"/>
    <property type="match status" value="1"/>
</dbReference>
<reference evidence="10 11" key="1">
    <citation type="journal article" date="2019" name="Int. J. Syst. Evol. Microbiol.">
        <title>The Global Catalogue of Microorganisms (GCM) 10K type strain sequencing project: providing services to taxonomists for standard genome sequencing and annotation.</title>
        <authorList>
            <consortium name="The Broad Institute Genomics Platform"/>
            <consortium name="The Broad Institute Genome Sequencing Center for Infectious Disease"/>
            <person name="Wu L."/>
            <person name="Ma J."/>
        </authorList>
    </citation>
    <scope>NUCLEOTIDE SEQUENCE [LARGE SCALE GENOMIC DNA]</scope>
    <source>
        <strain evidence="10 11">JCM 10649</strain>
    </source>
</reference>
<keyword evidence="5 7" id="KW-0443">Lipid metabolism</keyword>
<feature type="region of interest" description="Disordered" evidence="8">
    <location>
        <begin position="91"/>
        <end position="117"/>
    </location>
</feature>
<dbReference type="NCBIfam" id="NF002147">
    <property type="entry name" value="PRK00982.1-1"/>
    <property type="match status" value="1"/>
</dbReference>
<keyword evidence="6 7" id="KW-0275">Fatty acid biosynthesis</keyword>
<dbReference type="Proteomes" id="UP001499895">
    <property type="component" value="Unassembled WGS sequence"/>
</dbReference>
<comment type="pathway">
    <text evidence="7">Lipid metabolism; fatty acid biosynthesis.</text>
</comment>
<dbReference type="PANTHER" id="PTHR20863:SF76">
    <property type="entry name" value="CARRIER DOMAIN-CONTAINING PROTEIN"/>
    <property type="match status" value="1"/>
</dbReference>
<dbReference type="PROSITE" id="PS50075">
    <property type="entry name" value="CARRIER"/>
    <property type="match status" value="1"/>
</dbReference>
<dbReference type="Gene3D" id="1.10.1200.10">
    <property type="entry name" value="ACP-like"/>
    <property type="match status" value="1"/>
</dbReference>
<dbReference type="InterPro" id="IPR036736">
    <property type="entry name" value="ACP-like_sf"/>
</dbReference>
<evidence type="ECO:0000313" key="10">
    <source>
        <dbReference type="EMBL" id="GAA0455256.1"/>
    </source>
</evidence>
<comment type="caution">
    <text evidence="10">The sequence shown here is derived from an EMBL/GenBank/DDBJ whole genome shotgun (WGS) entry which is preliminary data.</text>
</comment>
<keyword evidence="2 7" id="KW-0444">Lipid biosynthesis</keyword>
<gene>
    <name evidence="7" type="primary">acpP</name>
    <name evidence="10" type="ORF">GCM10009544_17500</name>
</gene>
<keyword evidence="4 7" id="KW-0276">Fatty acid metabolism</keyword>
<keyword evidence="1 7" id="KW-0596">Phosphopantetheine</keyword>
<dbReference type="SUPFAM" id="SSF47336">
    <property type="entry name" value="ACP-like"/>
    <property type="match status" value="1"/>
</dbReference>
<evidence type="ECO:0000256" key="3">
    <source>
        <dbReference type="ARBA" id="ARBA00022553"/>
    </source>
</evidence>
<comment type="subcellular location">
    <subcellularLocation>
        <location evidence="7">Cytoplasm</location>
    </subcellularLocation>
</comment>